<evidence type="ECO:0000313" key="2">
    <source>
        <dbReference type="EMBL" id="PTQ28859.1"/>
    </source>
</evidence>
<dbReference type="Proteomes" id="UP000244005">
    <property type="component" value="Unassembled WGS sequence"/>
</dbReference>
<feature type="transmembrane region" description="Helical" evidence="1">
    <location>
        <begin position="238"/>
        <end position="259"/>
    </location>
</feature>
<evidence type="ECO:0000256" key="1">
    <source>
        <dbReference type="SAM" id="Phobius"/>
    </source>
</evidence>
<keyword evidence="3" id="KW-1185">Reference proteome</keyword>
<proteinExistence type="predicted"/>
<organism evidence="2 3">
    <name type="scientific">Marchantia polymorpha</name>
    <name type="common">Common liverwort</name>
    <name type="synonym">Marchantia aquatica</name>
    <dbReference type="NCBI Taxonomy" id="3197"/>
    <lineage>
        <taxon>Eukaryota</taxon>
        <taxon>Viridiplantae</taxon>
        <taxon>Streptophyta</taxon>
        <taxon>Embryophyta</taxon>
        <taxon>Marchantiophyta</taxon>
        <taxon>Marchantiopsida</taxon>
        <taxon>Marchantiidae</taxon>
        <taxon>Marchantiales</taxon>
        <taxon>Marchantiaceae</taxon>
        <taxon>Marchantia</taxon>
    </lineage>
</organism>
<keyword evidence="1" id="KW-0472">Membrane</keyword>
<dbReference type="OMA" id="FIAHFSI"/>
<dbReference type="EMBL" id="KZ772823">
    <property type="protein sequence ID" value="PTQ28859.1"/>
    <property type="molecule type" value="Genomic_DNA"/>
</dbReference>
<evidence type="ECO:0000313" key="3">
    <source>
        <dbReference type="Proteomes" id="UP000244005"/>
    </source>
</evidence>
<keyword evidence="1" id="KW-0812">Transmembrane</keyword>
<protein>
    <submittedName>
        <fullName evidence="2">Uncharacterized protein</fullName>
    </submittedName>
</protein>
<keyword evidence="1" id="KW-1133">Transmembrane helix</keyword>
<feature type="transmembrane region" description="Helical" evidence="1">
    <location>
        <begin position="280"/>
        <end position="303"/>
    </location>
</feature>
<dbReference type="AlphaFoldDB" id="A0A2R6W4S1"/>
<feature type="transmembrane region" description="Helical" evidence="1">
    <location>
        <begin position="43"/>
        <end position="68"/>
    </location>
</feature>
<dbReference type="PANTHER" id="PTHR36779">
    <property type="entry name" value="OSJNBA0083N12.13 PROTEIN"/>
    <property type="match status" value="1"/>
</dbReference>
<dbReference type="Gramene" id="Mp1g14640.1">
    <property type="protein sequence ID" value="Mp1g14640.1.cds"/>
    <property type="gene ID" value="Mp1g14640"/>
</dbReference>
<accession>A0A2R6W4S1</accession>
<reference evidence="3" key="1">
    <citation type="journal article" date="2017" name="Cell">
        <title>Insights into land plant evolution garnered from the Marchantia polymorpha genome.</title>
        <authorList>
            <person name="Bowman J.L."/>
            <person name="Kohchi T."/>
            <person name="Yamato K.T."/>
            <person name="Jenkins J."/>
            <person name="Shu S."/>
            <person name="Ishizaki K."/>
            <person name="Yamaoka S."/>
            <person name="Nishihama R."/>
            <person name="Nakamura Y."/>
            <person name="Berger F."/>
            <person name="Adam C."/>
            <person name="Aki S.S."/>
            <person name="Althoff F."/>
            <person name="Araki T."/>
            <person name="Arteaga-Vazquez M.A."/>
            <person name="Balasubrmanian S."/>
            <person name="Barry K."/>
            <person name="Bauer D."/>
            <person name="Boehm C.R."/>
            <person name="Briginshaw L."/>
            <person name="Caballero-Perez J."/>
            <person name="Catarino B."/>
            <person name="Chen F."/>
            <person name="Chiyoda S."/>
            <person name="Chovatia M."/>
            <person name="Davies K.M."/>
            <person name="Delmans M."/>
            <person name="Demura T."/>
            <person name="Dierschke T."/>
            <person name="Dolan L."/>
            <person name="Dorantes-Acosta A.E."/>
            <person name="Eklund D.M."/>
            <person name="Florent S.N."/>
            <person name="Flores-Sandoval E."/>
            <person name="Fujiyama A."/>
            <person name="Fukuzawa H."/>
            <person name="Galik B."/>
            <person name="Grimanelli D."/>
            <person name="Grimwood J."/>
            <person name="Grossniklaus U."/>
            <person name="Hamada T."/>
            <person name="Haseloff J."/>
            <person name="Hetherington A.J."/>
            <person name="Higo A."/>
            <person name="Hirakawa Y."/>
            <person name="Hundley H.N."/>
            <person name="Ikeda Y."/>
            <person name="Inoue K."/>
            <person name="Inoue S.I."/>
            <person name="Ishida S."/>
            <person name="Jia Q."/>
            <person name="Kakita M."/>
            <person name="Kanazawa T."/>
            <person name="Kawai Y."/>
            <person name="Kawashima T."/>
            <person name="Kennedy M."/>
            <person name="Kinose K."/>
            <person name="Kinoshita T."/>
            <person name="Kohara Y."/>
            <person name="Koide E."/>
            <person name="Komatsu K."/>
            <person name="Kopischke S."/>
            <person name="Kubo M."/>
            <person name="Kyozuka J."/>
            <person name="Lagercrantz U."/>
            <person name="Lin S.S."/>
            <person name="Lindquist E."/>
            <person name="Lipzen A.M."/>
            <person name="Lu C.W."/>
            <person name="De Luna E."/>
            <person name="Martienssen R.A."/>
            <person name="Minamino N."/>
            <person name="Mizutani M."/>
            <person name="Mizutani M."/>
            <person name="Mochizuki N."/>
            <person name="Monte I."/>
            <person name="Mosher R."/>
            <person name="Nagasaki H."/>
            <person name="Nakagami H."/>
            <person name="Naramoto S."/>
            <person name="Nishitani K."/>
            <person name="Ohtani M."/>
            <person name="Okamoto T."/>
            <person name="Okumura M."/>
            <person name="Phillips J."/>
            <person name="Pollak B."/>
            <person name="Reinders A."/>
            <person name="Rovekamp M."/>
            <person name="Sano R."/>
            <person name="Sawa S."/>
            <person name="Schmid M.W."/>
            <person name="Shirakawa M."/>
            <person name="Solano R."/>
            <person name="Spunde A."/>
            <person name="Suetsugu N."/>
            <person name="Sugano S."/>
            <person name="Sugiyama A."/>
            <person name="Sun R."/>
            <person name="Suzuki Y."/>
            <person name="Takenaka M."/>
            <person name="Takezawa D."/>
            <person name="Tomogane H."/>
            <person name="Tsuzuki M."/>
            <person name="Ueda T."/>
            <person name="Umeda M."/>
            <person name="Ward J.M."/>
            <person name="Watanabe Y."/>
            <person name="Yazaki K."/>
            <person name="Yokoyama R."/>
            <person name="Yoshitake Y."/>
            <person name="Yotsui I."/>
            <person name="Zachgo S."/>
            <person name="Schmutz J."/>
        </authorList>
    </citation>
    <scope>NUCLEOTIDE SEQUENCE [LARGE SCALE GENOMIC DNA]</scope>
    <source>
        <strain evidence="3">Tak-1</strain>
    </source>
</reference>
<gene>
    <name evidence="2" type="ORF">MARPO_0153s0025</name>
</gene>
<dbReference type="PANTHER" id="PTHR36779:SF1">
    <property type="entry name" value="OS04G0600400 PROTEIN"/>
    <property type="match status" value="1"/>
</dbReference>
<name>A0A2R6W4S1_MARPO</name>
<dbReference type="OrthoDB" id="1922696at2759"/>
<sequence length="327" mass="36944">MVIEEDYVYGVAVAVVMLGVPLWHNMGECRKGRLVQVLFFRWWLVCALMIFLSLLLSVLVGVAGYVLANIPPPRTALLSTDCKIISKGVDIRSTKVCDGDLPHILKGVRGIDTPAKYKCSLDYYWTSVFKVEFTPHASQSAVQAGAEAPREALPLKCRPSFGVAWRTKETYEVNRTYPCKYSPTDLKTVEIAEHTTEDCSIQQPSNFESLKQLWILLFHSENAVFSRSSKTTLLFTKVAASVGLGTFYSIIVIYFTYFIRRTTSHFYSYSKRGESSDLDAAFFEARLQLVILFTASLFCLIFLSNHYIDDDVDIALLFGALYRKFGF</sequence>
<feature type="transmembrane region" description="Helical" evidence="1">
    <location>
        <begin position="6"/>
        <end position="23"/>
    </location>
</feature>